<gene>
    <name evidence="3" type="ORF">HAQ05_12855</name>
</gene>
<dbReference type="Proteomes" id="UP000805841">
    <property type="component" value="Unassembled WGS sequence"/>
</dbReference>
<evidence type="ECO:0000256" key="2">
    <source>
        <dbReference type="SAM" id="SignalP"/>
    </source>
</evidence>
<keyword evidence="4" id="KW-1185">Reference proteome</keyword>
<feature type="compositionally biased region" description="Pro residues" evidence="1">
    <location>
        <begin position="100"/>
        <end position="110"/>
    </location>
</feature>
<feature type="region of interest" description="Disordered" evidence="1">
    <location>
        <begin position="28"/>
        <end position="110"/>
    </location>
</feature>
<keyword evidence="2" id="KW-0732">Signal</keyword>
<evidence type="ECO:0000313" key="4">
    <source>
        <dbReference type="Proteomes" id="UP000805841"/>
    </source>
</evidence>
<evidence type="ECO:0000313" key="3">
    <source>
        <dbReference type="EMBL" id="MBD1599590.1"/>
    </source>
</evidence>
<organism evidence="3 4">
    <name type="scientific">Pseudomonas typographi</name>
    <dbReference type="NCBI Taxonomy" id="2715964"/>
    <lineage>
        <taxon>Bacteria</taxon>
        <taxon>Pseudomonadati</taxon>
        <taxon>Pseudomonadota</taxon>
        <taxon>Gammaproteobacteria</taxon>
        <taxon>Pseudomonadales</taxon>
        <taxon>Pseudomonadaceae</taxon>
        <taxon>Pseudomonas</taxon>
    </lineage>
</organism>
<protein>
    <recommendedName>
        <fullName evidence="5">Lipoprotein</fullName>
    </recommendedName>
</protein>
<dbReference type="RefSeq" id="WP_190421129.1">
    <property type="nucleotide sequence ID" value="NZ_JAAOCA010000014.1"/>
</dbReference>
<evidence type="ECO:0008006" key="5">
    <source>
        <dbReference type="Google" id="ProtNLM"/>
    </source>
</evidence>
<feature type="chain" id="PRO_5045203515" description="Lipoprotein" evidence="2">
    <location>
        <begin position="31"/>
        <end position="110"/>
    </location>
</feature>
<evidence type="ECO:0000256" key="1">
    <source>
        <dbReference type="SAM" id="MobiDB-lite"/>
    </source>
</evidence>
<sequence length="110" mass="11226">MFSLLNNRAPAVALAALMLLPAAVSYSAHADTAPVSPASPEPPALQGNPGGEPALPGNPQAPDNPAKGQTDPSSADGALDLGPMQKEKNQATPYNQEQPQKPPQEPSSKP</sequence>
<name>A0ABR7Z296_9PSED</name>
<accession>A0ABR7Z296</accession>
<feature type="signal peptide" evidence="2">
    <location>
        <begin position="1"/>
        <end position="30"/>
    </location>
</feature>
<proteinExistence type="predicted"/>
<dbReference type="EMBL" id="JAAOCA010000014">
    <property type="protein sequence ID" value="MBD1599590.1"/>
    <property type="molecule type" value="Genomic_DNA"/>
</dbReference>
<reference evidence="3 4" key="1">
    <citation type="journal article" date="2020" name="Insects">
        <title>Bacteria Belonging to Pseudomonas typographi sp. nov. from the Bark Beetle Ips typographus Have Genomic Potential to Aid in the Host Ecology.</title>
        <authorList>
            <person name="Peral-Aranega E."/>
            <person name="Saati-Santamaria Z."/>
            <person name="Kolarik M."/>
            <person name="Rivas R."/>
            <person name="Garcia-Fraile P."/>
        </authorList>
    </citation>
    <scope>NUCLEOTIDE SEQUENCE [LARGE SCALE GENOMIC DNA]</scope>
    <source>
        <strain evidence="3 4">CA3A</strain>
    </source>
</reference>
<comment type="caution">
    <text evidence="3">The sequence shown here is derived from an EMBL/GenBank/DDBJ whole genome shotgun (WGS) entry which is preliminary data.</text>
</comment>